<evidence type="ECO:0000313" key="3">
    <source>
        <dbReference type="Proteomes" id="UP000186106"/>
    </source>
</evidence>
<name>A0A1N7IMD1_9FLAO</name>
<organism evidence="2 3">
    <name type="scientific">Chryseobacterium joostei</name>
    <dbReference type="NCBI Taxonomy" id="112234"/>
    <lineage>
        <taxon>Bacteria</taxon>
        <taxon>Pseudomonadati</taxon>
        <taxon>Bacteroidota</taxon>
        <taxon>Flavobacteriia</taxon>
        <taxon>Flavobacteriales</taxon>
        <taxon>Weeksellaceae</taxon>
        <taxon>Chryseobacterium group</taxon>
        <taxon>Chryseobacterium</taxon>
    </lineage>
</organism>
<dbReference type="EMBL" id="CP033926">
    <property type="protein sequence ID" value="AZA98492.1"/>
    <property type="molecule type" value="Genomic_DNA"/>
</dbReference>
<dbReference type="KEGG" id="cjt:EG359_02230"/>
<evidence type="ECO:0000313" key="4">
    <source>
        <dbReference type="Proteomes" id="UP000279541"/>
    </source>
</evidence>
<dbReference type="Proteomes" id="UP000186106">
    <property type="component" value="Unassembled WGS sequence"/>
</dbReference>
<dbReference type="RefSeq" id="WP_076355436.1">
    <property type="nucleotide sequence ID" value="NZ_CP033926.1"/>
</dbReference>
<sequence length="73" mass="8613">MNKAFEIYNQYFSNHVWPVVQKHQNQAALELLVKAQEARDLTLDEGIYKEMADNYLSMVLTLITSKHREKVMK</sequence>
<dbReference type="EMBL" id="FTNZ01000006">
    <property type="protein sequence ID" value="SIS38247.1"/>
    <property type="molecule type" value="Genomic_DNA"/>
</dbReference>
<gene>
    <name evidence="1" type="ORF">EG359_02230</name>
    <name evidence="2" type="ORF">SAMN05421768_10680</name>
</gene>
<protein>
    <submittedName>
        <fullName evidence="2">Uncharacterized protein</fullName>
    </submittedName>
</protein>
<reference evidence="2 3" key="1">
    <citation type="submission" date="2017-01" db="EMBL/GenBank/DDBJ databases">
        <authorList>
            <person name="Mah S.A."/>
            <person name="Swanson W.J."/>
            <person name="Moy G.W."/>
            <person name="Vacquier V.D."/>
        </authorList>
    </citation>
    <scope>NUCLEOTIDE SEQUENCE [LARGE SCALE GENOMIC DNA]</scope>
    <source>
        <strain evidence="2 3">DSM 16927</strain>
    </source>
</reference>
<accession>A0A1N7IMD1</accession>
<evidence type="ECO:0000313" key="1">
    <source>
        <dbReference type="EMBL" id="AZA98492.1"/>
    </source>
</evidence>
<dbReference type="AlphaFoldDB" id="A0A1N7IMD1"/>
<dbReference type="Proteomes" id="UP000279541">
    <property type="component" value="Chromosome"/>
</dbReference>
<reference evidence="1 4" key="2">
    <citation type="submission" date="2018-11" db="EMBL/GenBank/DDBJ databases">
        <title>Proposal to divide the Flavobacteriaceae and reorganize its genera based on Amino Acid Identity values calculated from whole genome sequences.</title>
        <authorList>
            <person name="Nicholson A.C."/>
            <person name="Gulvik C.A."/>
            <person name="Whitney A.M."/>
            <person name="Humrighouse B.W."/>
            <person name="Bell M."/>
            <person name="Holmes B."/>
            <person name="Steigerwalt A.G."/>
            <person name="Villarma A."/>
            <person name="Sheth M."/>
            <person name="Batra D."/>
            <person name="Pryor J."/>
            <person name="Bernardet J.-F."/>
            <person name="Hugo C."/>
            <person name="Kampfer P."/>
            <person name="Newman J."/>
            <person name="McQuiston J.R."/>
        </authorList>
    </citation>
    <scope>NUCLEOTIDE SEQUENCE [LARGE SCALE GENOMIC DNA]</scope>
    <source>
        <strain evidence="1 4">DSM 16927</strain>
    </source>
</reference>
<proteinExistence type="predicted"/>
<keyword evidence="4" id="KW-1185">Reference proteome</keyword>
<evidence type="ECO:0000313" key="2">
    <source>
        <dbReference type="EMBL" id="SIS38247.1"/>
    </source>
</evidence>
<dbReference type="OrthoDB" id="1253697at2"/>